<dbReference type="PROSITE" id="PS00921">
    <property type="entry name" value="NITRIL_CHT_2"/>
    <property type="match status" value="1"/>
</dbReference>
<protein>
    <submittedName>
        <fullName evidence="4">Nitrilase</fullName>
    </submittedName>
</protein>
<evidence type="ECO:0000259" key="3">
    <source>
        <dbReference type="PROSITE" id="PS50263"/>
    </source>
</evidence>
<dbReference type="PANTHER" id="PTHR46044">
    <property type="entry name" value="NITRILASE"/>
    <property type="match status" value="1"/>
</dbReference>
<organism evidence="4 5">
    <name type="scientific">Dulcicalothrix desertica PCC 7102</name>
    <dbReference type="NCBI Taxonomy" id="232991"/>
    <lineage>
        <taxon>Bacteria</taxon>
        <taxon>Bacillati</taxon>
        <taxon>Cyanobacteriota</taxon>
        <taxon>Cyanophyceae</taxon>
        <taxon>Nostocales</taxon>
        <taxon>Calotrichaceae</taxon>
        <taxon>Dulcicalothrix</taxon>
    </lineage>
</organism>
<reference evidence="4" key="1">
    <citation type="submission" date="2018-12" db="EMBL/GenBank/DDBJ databases">
        <authorList>
            <person name="Will S."/>
            <person name="Neumann-Schaal M."/>
            <person name="Henke P."/>
        </authorList>
    </citation>
    <scope>NUCLEOTIDE SEQUENCE</scope>
    <source>
        <strain evidence="4">PCC 7102</strain>
    </source>
</reference>
<dbReference type="GO" id="GO:0000257">
    <property type="term" value="F:nitrilase activity"/>
    <property type="evidence" value="ECO:0007669"/>
    <property type="project" value="TreeGrafter"/>
</dbReference>
<feature type="active site" description="Proton acceptor" evidence="2">
    <location>
        <position position="47"/>
    </location>
</feature>
<feature type="domain" description="CN hydrolase" evidence="3">
    <location>
        <begin position="7"/>
        <end position="280"/>
    </location>
</feature>
<dbReference type="SUPFAM" id="SSF56317">
    <property type="entry name" value="Carbon-nitrogen hydrolase"/>
    <property type="match status" value="1"/>
</dbReference>
<dbReference type="PROSITE" id="PS50263">
    <property type="entry name" value="CN_HYDROLASE"/>
    <property type="match status" value="1"/>
</dbReference>
<comment type="similarity">
    <text evidence="1">Belongs to the carbon-nitrogen hydrolase superfamily. Nitrilase family.</text>
</comment>
<name>A0A3S1DH87_9CYAN</name>
<keyword evidence="5" id="KW-1185">Reference proteome</keyword>
<dbReference type="AlphaFoldDB" id="A0A3S1DH87"/>
<evidence type="ECO:0000313" key="4">
    <source>
        <dbReference type="EMBL" id="RUT09920.1"/>
    </source>
</evidence>
<dbReference type="Gene3D" id="3.60.110.10">
    <property type="entry name" value="Carbon-nitrogen hydrolase"/>
    <property type="match status" value="1"/>
</dbReference>
<dbReference type="PANTHER" id="PTHR46044:SF1">
    <property type="entry name" value="CN HYDROLASE DOMAIN-CONTAINING PROTEIN"/>
    <property type="match status" value="1"/>
</dbReference>
<dbReference type="InterPro" id="IPR044149">
    <property type="entry name" value="Nitrilases_CHs"/>
</dbReference>
<sequence>MSKHHAFKAAVVQAAPVFFDLQGTVDKAVALIDEAGASGAKLIAFPETWIPGYPFWIWLGSPAWGMQFVRRYHENSLQSGSFQEQQLCSAAKRNSIYILMGHSEKIGGSLYMAQWLISPEGEVITRRRKLKPTHVERAMFGDGDGSDLLVQNTDIGSIGALCCWEHLQPLTKYAMYSMHEQIHIASWPSFSLYNNIAYALGSELNMAASQIYAAEGQCFVLAACGVVSQEMVDLLVDTPEKAQLFRTGGGYSMIFAPDGSPLCKHLPEHEEGILYADIDLSLISIAKSVADPVGHYARPDVTRLMLNKNGASCVETFSTPMIVGDSLVEVVE</sequence>
<dbReference type="InterPro" id="IPR036526">
    <property type="entry name" value="C-N_Hydrolase_sf"/>
</dbReference>
<dbReference type="InterPro" id="IPR003010">
    <property type="entry name" value="C-N_Hydrolase"/>
</dbReference>
<dbReference type="GO" id="GO:0018822">
    <property type="term" value="F:nitrile hydratase activity"/>
    <property type="evidence" value="ECO:0007669"/>
    <property type="project" value="TreeGrafter"/>
</dbReference>
<comment type="caution">
    <text evidence="4">The sequence shown here is derived from an EMBL/GenBank/DDBJ whole genome shotgun (WGS) entry which is preliminary data.</text>
</comment>
<dbReference type="EMBL" id="RSCL01000001">
    <property type="protein sequence ID" value="RUT09920.1"/>
    <property type="molecule type" value="Genomic_DNA"/>
</dbReference>
<evidence type="ECO:0000256" key="1">
    <source>
        <dbReference type="ARBA" id="ARBA00008129"/>
    </source>
</evidence>
<reference evidence="4" key="2">
    <citation type="journal article" date="2019" name="Genome Biol. Evol.">
        <title>Day and night: Metabolic profiles and evolutionary relationships of six axenic non-marine cyanobacteria.</title>
        <authorList>
            <person name="Will S.E."/>
            <person name="Henke P."/>
            <person name="Boedeker C."/>
            <person name="Huang S."/>
            <person name="Brinkmann H."/>
            <person name="Rohde M."/>
            <person name="Jarek M."/>
            <person name="Friedl T."/>
            <person name="Seufert S."/>
            <person name="Schumacher M."/>
            <person name="Overmann J."/>
            <person name="Neumann-Schaal M."/>
            <person name="Petersen J."/>
        </authorList>
    </citation>
    <scope>NUCLEOTIDE SEQUENCE [LARGE SCALE GENOMIC DNA]</scope>
    <source>
        <strain evidence="4">PCC 7102</strain>
    </source>
</reference>
<accession>A0A3S1DH87</accession>
<dbReference type="CDD" id="cd07564">
    <property type="entry name" value="nitrilases_CHs"/>
    <property type="match status" value="1"/>
</dbReference>
<dbReference type="Pfam" id="PF00795">
    <property type="entry name" value="CN_hydrolase"/>
    <property type="match status" value="1"/>
</dbReference>
<evidence type="ECO:0000256" key="2">
    <source>
        <dbReference type="PROSITE-ProRule" id="PRU10139"/>
    </source>
</evidence>
<dbReference type="GO" id="GO:0051410">
    <property type="term" value="P:detoxification of nitrogen compound"/>
    <property type="evidence" value="ECO:0007669"/>
    <property type="project" value="TreeGrafter"/>
</dbReference>
<proteinExistence type="inferred from homology"/>
<dbReference type="PROSITE" id="PS00920">
    <property type="entry name" value="NITRIL_CHT_1"/>
    <property type="match status" value="1"/>
</dbReference>
<dbReference type="Proteomes" id="UP000271624">
    <property type="component" value="Unassembled WGS sequence"/>
</dbReference>
<gene>
    <name evidence="4" type="ORF">DSM106972_004150</name>
</gene>
<dbReference type="OrthoDB" id="9811121at2"/>
<evidence type="ECO:0000313" key="5">
    <source>
        <dbReference type="Proteomes" id="UP000271624"/>
    </source>
</evidence>
<dbReference type="RefSeq" id="WP_127078364.1">
    <property type="nucleotide sequence ID" value="NZ_RSCL01000001.1"/>
</dbReference>
<dbReference type="InterPro" id="IPR000132">
    <property type="entry name" value="Nitrilase/CN_hydratase_CS"/>
</dbReference>